<name>A0A2L1GNK9_9BACT</name>
<protein>
    <submittedName>
        <fullName evidence="1">Uncharacterized protein</fullName>
    </submittedName>
</protein>
<keyword evidence="2" id="KW-1185">Reference proteome</keyword>
<proteinExistence type="predicted"/>
<sequence length="143" mass="15745">MIFRRGCKEAMVGDGSGRLKTLVAEFAAAADPAVRLTLIDQILFVWTEQSGQETEHRSSLCPRKASGKFQALSAQTILPAQSGRIQAMHCHPGGAPCKQETGKPHPDCTLGSRRCQRGRSEWYAYTSKSPAPWTFFVFTMAEI</sequence>
<evidence type="ECO:0000313" key="2">
    <source>
        <dbReference type="Proteomes" id="UP000239867"/>
    </source>
</evidence>
<evidence type="ECO:0000313" key="1">
    <source>
        <dbReference type="EMBL" id="AVD71263.1"/>
    </source>
</evidence>
<dbReference type="Proteomes" id="UP000239867">
    <property type="component" value="Chromosome"/>
</dbReference>
<dbReference type="EMBL" id="CP021255">
    <property type="protein sequence ID" value="AVD71263.1"/>
    <property type="molecule type" value="Genomic_DNA"/>
</dbReference>
<dbReference type="KEGG" id="deo:CAY53_07090"/>
<accession>A0A2L1GNK9</accession>
<gene>
    <name evidence="1" type="ORF">CAY53_07090</name>
</gene>
<dbReference type="AlphaFoldDB" id="A0A2L1GNK9"/>
<organism evidence="1 2">
    <name type="scientific">Desulfobulbus oralis</name>
    <dbReference type="NCBI Taxonomy" id="1986146"/>
    <lineage>
        <taxon>Bacteria</taxon>
        <taxon>Pseudomonadati</taxon>
        <taxon>Thermodesulfobacteriota</taxon>
        <taxon>Desulfobulbia</taxon>
        <taxon>Desulfobulbales</taxon>
        <taxon>Desulfobulbaceae</taxon>
        <taxon>Desulfobulbus</taxon>
    </lineage>
</organism>
<reference evidence="1 2" key="1">
    <citation type="journal article" date="2018" name="MBio">
        <title>Insights into the evolution of host association through the isolation and characterization of a novel human periodontal pathobiont, Desulfobulbus oralis.</title>
        <authorList>
            <person name="Cross K.L."/>
            <person name="Chirania P."/>
            <person name="Xiong W."/>
            <person name="Beall C.J."/>
            <person name="Elkins J.G."/>
            <person name="Giannone R.J."/>
            <person name="Griffen A.L."/>
            <person name="Guss A.M."/>
            <person name="Hettich R.L."/>
            <person name="Joshi S.S."/>
            <person name="Mokrzan E.M."/>
            <person name="Martin R.K."/>
            <person name="Zhulin I.B."/>
            <person name="Leys E.J."/>
            <person name="Podar M."/>
        </authorList>
    </citation>
    <scope>NUCLEOTIDE SEQUENCE [LARGE SCALE GENOMIC DNA]</scope>
    <source>
        <strain evidence="1 2">ORNL</strain>
    </source>
</reference>